<dbReference type="Proteomes" id="UP000793456">
    <property type="component" value="Chromosome XX"/>
</dbReference>
<proteinExistence type="predicted"/>
<comment type="caution">
    <text evidence="1">The sequence shown here is derived from an EMBL/GenBank/DDBJ whole genome shotgun (WGS) entry which is preliminary data.</text>
</comment>
<reference evidence="1" key="1">
    <citation type="submission" date="2018-11" db="EMBL/GenBank/DDBJ databases">
        <title>The sequence and de novo assembly of Larimichthys crocea genome using PacBio and Hi-C technologies.</title>
        <authorList>
            <person name="Xu P."/>
            <person name="Chen B."/>
            <person name="Zhou Z."/>
            <person name="Ke Q."/>
            <person name="Wu Y."/>
            <person name="Bai H."/>
            <person name="Pu F."/>
        </authorList>
    </citation>
    <scope>NUCLEOTIDE SEQUENCE</scope>
    <source>
        <tissue evidence="1">Muscle</tissue>
    </source>
</reference>
<evidence type="ECO:0000313" key="1">
    <source>
        <dbReference type="EMBL" id="TMS05233.1"/>
    </source>
</evidence>
<name>A0ACD3QDR3_LARCR</name>
<keyword evidence="2" id="KW-1185">Reference proteome</keyword>
<evidence type="ECO:0000313" key="2">
    <source>
        <dbReference type="Proteomes" id="UP000793456"/>
    </source>
</evidence>
<accession>A0ACD3QDR3</accession>
<sequence length="780" mass="86937">MAKGWSAFVVALALLGCLVGTEVVAQDLYKPATPDHQYQPKPPVYTPPQPQAPQYQPKPPVYTPPQPQAPQYQPKPQVYSPPQPQAPQYQPKPQVYSPPQPQAPQYQPKPQVYSPPQPQAPQYQPKPQVYSPPQPQAPQYQPKPQVYSPPQPQAPQYQPKPQVYSPPQPQAPQYPSKPQVQPPPQPQAPQYPSKPQVQPHPQPQAPQYPSKPQVQPPPQPQAPQYPSKPQVQPHPQPQAPQYPSKPQVQQPPRPQVPQYPSKPQVQQPPRPQVPQYPSKPQVQPHPQPQAPQYPSKPQVQPHPQPQAPQYPSKPQVQQPPRPQVPQYPSKPQVQPHPQPQAPQYPSKPQVRPAPQTPSKFPQSTYLPKMQATKSAAWQPRGFYEQEPQAPNPQQPEQPQKPYEPQQPHQPQLPKQPPQPTPVFHSCEVADSQKIPCGSPAISAAGCEAISCCFDGQRCYFAKAVTIQCTKDAQFIVVVAREATLPNIDLEKISLLGQGQGCTHVDTNSAFAIYQFPVTACGSVVMEEPGVISYINRMFATYEIQHGDRGSITRDSHYDLLFECRYTGTSVETVVTEVQALTDPPLPVAGLGPVRVHLRLANGQCNTKGCNEVDAAYTSYYTEADYPVTKVLREPVYVEVQLLEKTDPLLVLTLGHCWTTTSPNPHSLPQWDILIDGCPYRDDRYLSSLVPVDSSSGLYFPSHYRRFVFKMFTFVDPTSMEPMREQVYIHCSTAICAAAPGRNCEPSCLRRKRDVEAAEEMTAEPKVVISVGPVIVTAPQQ</sequence>
<gene>
    <name evidence="1" type="ORF">E3U43_004483</name>
</gene>
<organism evidence="1 2">
    <name type="scientific">Larimichthys crocea</name>
    <name type="common">Large yellow croaker</name>
    <name type="synonym">Pseudosciaena crocea</name>
    <dbReference type="NCBI Taxonomy" id="215358"/>
    <lineage>
        <taxon>Eukaryota</taxon>
        <taxon>Metazoa</taxon>
        <taxon>Chordata</taxon>
        <taxon>Craniata</taxon>
        <taxon>Vertebrata</taxon>
        <taxon>Euteleostomi</taxon>
        <taxon>Actinopterygii</taxon>
        <taxon>Neopterygii</taxon>
        <taxon>Teleostei</taxon>
        <taxon>Neoteleostei</taxon>
        <taxon>Acanthomorphata</taxon>
        <taxon>Eupercaria</taxon>
        <taxon>Sciaenidae</taxon>
        <taxon>Larimichthys</taxon>
    </lineage>
</organism>
<protein>
    <submittedName>
        <fullName evidence="1">Uncharacterized protein</fullName>
    </submittedName>
</protein>
<dbReference type="EMBL" id="CM011693">
    <property type="protein sequence ID" value="TMS05233.1"/>
    <property type="molecule type" value="Genomic_DNA"/>
</dbReference>